<keyword evidence="4 14" id="KW-0645">Protease</keyword>
<keyword evidence="8" id="KW-0862">Zinc</keyword>
<keyword evidence="3" id="KW-1003">Cell membrane</keyword>
<comment type="subcellular location">
    <subcellularLocation>
        <location evidence="2">Cell membrane</location>
        <topology evidence="2">Multi-pass membrane protein</topology>
    </subcellularLocation>
</comment>
<evidence type="ECO:0000256" key="3">
    <source>
        <dbReference type="ARBA" id="ARBA00022475"/>
    </source>
</evidence>
<dbReference type="PANTHER" id="PTHR43221">
    <property type="entry name" value="PROTEASE HTPX"/>
    <property type="match status" value="1"/>
</dbReference>
<keyword evidence="11 12" id="KW-0472">Membrane</keyword>
<dbReference type="Proteomes" id="UP000237662">
    <property type="component" value="Unassembled WGS sequence"/>
</dbReference>
<evidence type="ECO:0000256" key="8">
    <source>
        <dbReference type="ARBA" id="ARBA00022833"/>
    </source>
</evidence>
<name>A0A2S6IBA4_9BACT</name>
<keyword evidence="7" id="KW-0378">Hydrolase</keyword>
<evidence type="ECO:0000259" key="13">
    <source>
        <dbReference type="Pfam" id="PF01435"/>
    </source>
</evidence>
<keyword evidence="10" id="KW-0482">Metalloprotease</keyword>
<dbReference type="CDD" id="cd07328">
    <property type="entry name" value="M48_Ste24p_like"/>
    <property type="match status" value="1"/>
</dbReference>
<evidence type="ECO:0000256" key="9">
    <source>
        <dbReference type="ARBA" id="ARBA00022989"/>
    </source>
</evidence>
<feature type="transmembrane region" description="Helical" evidence="12">
    <location>
        <begin position="20"/>
        <end position="49"/>
    </location>
</feature>
<dbReference type="GO" id="GO:0005886">
    <property type="term" value="C:plasma membrane"/>
    <property type="evidence" value="ECO:0007669"/>
    <property type="project" value="UniProtKB-SubCell"/>
</dbReference>
<dbReference type="EMBL" id="PTJC01000005">
    <property type="protein sequence ID" value="PPK88739.1"/>
    <property type="molecule type" value="Genomic_DNA"/>
</dbReference>
<evidence type="ECO:0000256" key="7">
    <source>
        <dbReference type="ARBA" id="ARBA00022801"/>
    </source>
</evidence>
<keyword evidence="5 12" id="KW-0812">Transmembrane</keyword>
<dbReference type="RefSeq" id="WP_104419271.1">
    <property type="nucleotide sequence ID" value="NZ_PTJC01000005.1"/>
</dbReference>
<proteinExistence type="predicted"/>
<gene>
    <name evidence="14" type="ORF">CLV84_1710</name>
</gene>
<evidence type="ECO:0000256" key="10">
    <source>
        <dbReference type="ARBA" id="ARBA00023049"/>
    </source>
</evidence>
<evidence type="ECO:0000256" key="4">
    <source>
        <dbReference type="ARBA" id="ARBA00022670"/>
    </source>
</evidence>
<dbReference type="OrthoDB" id="9789270at2"/>
<feature type="transmembrane region" description="Helical" evidence="12">
    <location>
        <begin position="61"/>
        <end position="83"/>
    </location>
</feature>
<feature type="transmembrane region" description="Helical" evidence="12">
    <location>
        <begin position="217"/>
        <end position="236"/>
    </location>
</feature>
<protein>
    <submittedName>
        <fullName evidence="14">Zn-dependent protease with chaperone function</fullName>
    </submittedName>
</protein>
<evidence type="ECO:0000256" key="1">
    <source>
        <dbReference type="ARBA" id="ARBA00001947"/>
    </source>
</evidence>
<comment type="caution">
    <text evidence="14">The sequence shown here is derived from an EMBL/GenBank/DDBJ whole genome shotgun (WGS) entry which is preliminary data.</text>
</comment>
<evidence type="ECO:0000313" key="14">
    <source>
        <dbReference type="EMBL" id="PPK88739.1"/>
    </source>
</evidence>
<evidence type="ECO:0000313" key="15">
    <source>
        <dbReference type="Proteomes" id="UP000237662"/>
    </source>
</evidence>
<keyword evidence="9 12" id="KW-1133">Transmembrane helix</keyword>
<accession>A0A2S6IBA4</accession>
<reference evidence="14 15" key="1">
    <citation type="submission" date="2018-02" db="EMBL/GenBank/DDBJ databases">
        <title>Genomic Encyclopedia of Archaeal and Bacterial Type Strains, Phase II (KMG-II): from individual species to whole genera.</title>
        <authorList>
            <person name="Goeker M."/>
        </authorList>
    </citation>
    <scope>NUCLEOTIDE SEQUENCE [LARGE SCALE GENOMIC DNA]</scope>
    <source>
        <strain evidence="14 15">DSM 29526</strain>
    </source>
</reference>
<evidence type="ECO:0000256" key="5">
    <source>
        <dbReference type="ARBA" id="ARBA00022692"/>
    </source>
</evidence>
<keyword evidence="15" id="KW-1185">Reference proteome</keyword>
<comment type="cofactor">
    <cofactor evidence="1">
        <name>Zn(2+)</name>
        <dbReference type="ChEBI" id="CHEBI:29105"/>
    </cofactor>
</comment>
<dbReference type="Gene3D" id="3.30.2010.10">
    <property type="entry name" value="Metalloproteases ('zincins'), catalytic domain"/>
    <property type="match status" value="1"/>
</dbReference>
<dbReference type="InterPro" id="IPR050083">
    <property type="entry name" value="HtpX_protease"/>
</dbReference>
<dbReference type="GO" id="GO:0004222">
    <property type="term" value="F:metalloendopeptidase activity"/>
    <property type="evidence" value="ECO:0007669"/>
    <property type="project" value="InterPro"/>
</dbReference>
<dbReference type="PANTHER" id="PTHR43221:SF1">
    <property type="entry name" value="PROTEASE HTPX"/>
    <property type="match status" value="1"/>
</dbReference>
<dbReference type="GO" id="GO:0006508">
    <property type="term" value="P:proteolysis"/>
    <property type="evidence" value="ECO:0007669"/>
    <property type="project" value="UniProtKB-KW"/>
</dbReference>
<dbReference type="GO" id="GO:0046872">
    <property type="term" value="F:metal ion binding"/>
    <property type="evidence" value="ECO:0007669"/>
    <property type="project" value="UniProtKB-KW"/>
</dbReference>
<dbReference type="Pfam" id="PF01435">
    <property type="entry name" value="Peptidase_M48"/>
    <property type="match status" value="1"/>
</dbReference>
<evidence type="ECO:0000256" key="2">
    <source>
        <dbReference type="ARBA" id="ARBA00004651"/>
    </source>
</evidence>
<dbReference type="InterPro" id="IPR001915">
    <property type="entry name" value="Peptidase_M48"/>
</dbReference>
<keyword evidence="6" id="KW-0479">Metal-binding</keyword>
<evidence type="ECO:0000256" key="11">
    <source>
        <dbReference type="ARBA" id="ARBA00023136"/>
    </source>
</evidence>
<organism evidence="14 15">
    <name type="scientific">Neolewinella xylanilytica</name>
    <dbReference type="NCBI Taxonomy" id="1514080"/>
    <lineage>
        <taxon>Bacteria</taxon>
        <taxon>Pseudomonadati</taxon>
        <taxon>Bacteroidota</taxon>
        <taxon>Saprospiria</taxon>
        <taxon>Saprospirales</taxon>
        <taxon>Lewinellaceae</taxon>
        <taxon>Neolewinella</taxon>
    </lineage>
</organism>
<sequence>MPVSDVRVSTAFRNQAGRAIFAIILFVVSYLLMLIAAAVLCGACLYAGITLFVSQPQAGTALIGAGIGSAGVLVLIFMIKFLVHRDTEAPPPRIQLHERDQPELFTLIRKVVAEVGTDFPKRVYLSNEVNASVFYDSPFRSMFLPVPKNLSVGMGMLVCTTRQELLAVLAHEFGHFSQRSMRVGSYAYHANRVIHNLLFDNYGYDQMVARWSSASGIFSLFAVPAMLIVRGIQWLLAKVYVLLNRSYLALSREMEFHADEVAAHVAGQRYLGDALLRFDLAQEAYHRVIDHYNHRIGECVTSRNLFTELQYTLHQIARRREIPFRHALPFPTEDTAQRAFTTRVVIKNAWASHPDHQDRVERLAATGLTGEAPDHSAALDVLRGAESLQCQLTELTFAGVRYERDPRQADRQEFIERMTYQLSQGELPDCYGGYYDRYHPLLEPRDFEELPPAALSGAPFPPAEIAEMLDLSITSADAAAIREIARGNVETRFFLYDGQRYPASEARALALRLERECEARLTERLDRDRQLFQHFCHLATERGEHLHLRQYYRDLHAFNERYAGLQRNTVALREGLDFLNTPTDADRAALAFQNLRPLEKQLEDSLLFYIGHPLLVPDILPTTRRDIEQFCAGERTYLQVDEFDIPALEQLVAMIEWADTAREKLFFLLKRALLVYQATLLTGHPGSGEGGAAQAVRNPASTGKS</sequence>
<feature type="domain" description="Peptidase M48" evidence="13">
    <location>
        <begin position="149"/>
        <end position="364"/>
    </location>
</feature>
<evidence type="ECO:0000256" key="12">
    <source>
        <dbReference type="SAM" id="Phobius"/>
    </source>
</evidence>
<dbReference type="AlphaFoldDB" id="A0A2S6IBA4"/>
<evidence type="ECO:0000256" key="6">
    <source>
        <dbReference type="ARBA" id="ARBA00022723"/>
    </source>
</evidence>